<sequence>MTLPFSFSATNKAIYRATLPILFRTVTLRYDWTESSTLAGWVNSVLNSLKRSRGARYIQYLIDESLIADDTSSDSFLQARATLIEPILRLTLPSIPYKTLRATASIIRNSIHIWVHETFIYQDDFAFFFQSLFGATFSEVDLFLHPLVIYRHDLCRVWLETQRIHELDPCFRLRWEAETALSAGELFGEISPSEGTDLRLIEPVADLSAVFIDTMHSLASLIRFCVYLAAQEDVQFPALAVGKLNFVLLTGILREWRGVLASHNQHAHVRIQFNLRESINSTETREIMYMSTPAFQIRDPCKYNPPYVFIRQISLDFETAEVKWRIDIQGPGVLNQRLGLNPWPMIVTVSPPALTRKHSIDDAVEGGLKVPPDICALVAQWLISGDKLGTCASLNVISRQLQFATLPVLYRVLAWQTFSWKTTNLHRIGAWDFHNMREHGVDYLEATRRWQRMISGRGAKYVDYGPSATLKATAMTAQRGWLISIHSNFSFGSSDIFSLAASVFQLPRPPMMQYWQGLNCSSSDAGVQSWHLSVLELFRLLQVMTSSTYGSR</sequence>
<evidence type="ECO:0000313" key="2">
    <source>
        <dbReference type="Proteomes" id="UP000620104"/>
    </source>
</evidence>
<gene>
    <name evidence="1" type="ORF">NliqN6_6658</name>
</gene>
<accession>A0A8H3TZ03</accession>
<dbReference type="OrthoDB" id="10594584at2759"/>
<comment type="caution">
    <text evidence="1">The sequence shown here is derived from an EMBL/GenBank/DDBJ whole genome shotgun (WGS) entry which is preliminary data.</text>
</comment>
<reference evidence="1" key="1">
    <citation type="submission" date="2020-07" db="EMBL/GenBank/DDBJ databases">
        <title>Draft Genome Sequence of a Deep-Sea Yeast, Naganishia (Cryptococcus) liquefaciens strain N6.</title>
        <authorList>
            <person name="Han Y.W."/>
            <person name="Kajitani R."/>
            <person name="Morimoto H."/>
            <person name="Parhat M."/>
            <person name="Tsubouchi H."/>
            <person name="Bakenova O."/>
            <person name="Ogata M."/>
            <person name="Argunhan B."/>
            <person name="Aoki R."/>
            <person name="Kajiwara S."/>
            <person name="Itoh T."/>
            <person name="Iwasaki H."/>
        </authorList>
    </citation>
    <scope>NUCLEOTIDE SEQUENCE</scope>
    <source>
        <strain evidence="1">N6</strain>
    </source>
</reference>
<organism evidence="1 2">
    <name type="scientific">Naganishia liquefaciens</name>
    <dbReference type="NCBI Taxonomy" id="104408"/>
    <lineage>
        <taxon>Eukaryota</taxon>
        <taxon>Fungi</taxon>
        <taxon>Dikarya</taxon>
        <taxon>Basidiomycota</taxon>
        <taxon>Agaricomycotina</taxon>
        <taxon>Tremellomycetes</taxon>
        <taxon>Filobasidiales</taxon>
        <taxon>Filobasidiaceae</taxon>
        <taxon>Naganishia</taxon>
    </lineage>
</organism>
<evidence type="ECO:0000313" key="1">
    <source>
        <dbReference type="EMBL" id="GHJ90256.1"/>
    </source>
</evidence>
<name>A0A8H3TZ03_9TREE</name>
<dbReference type="EMBL" id="BLZA01000057">
    <property type="protein sequence ID" value="GHJ90256.1"/>
    <property type="molecule type" value="Genomic_DNA"/>
</dbReference>
<dbReference type="Proteomes" id="UP000620104">
    <property type="component" value="Unassembled WGS sequence"/>
</dbReference>
<proteinExistence type="predicted"/>
<dbReference type="AlphaFoldDB" id="A0A8H3TZ03"/>
<keyword evidence="2" id="KW-1185">Reference proteome</keyword>
<protein>
    <submittedName>
        <fullName evidence="1">Uncharacterized protein</fullName>
    </submittedName>
</protein>